<evidence type="ECO:0000313" key="2">
    <source>
        <dbReference type="EMBL" id="KAJ8406586.1"/>
    </source>
</evidence>
<organism evidence="2 3">
    <name type="scientific">Aldrovandia affinis</name>
    <dbReference type="NCBI Taxonomy" id="143900"/>
    <lineage>
        <taxon>Eukaryota</taxon>
        <taxon>Metazoa</taxon>
        <taxon>Chordata</taxon>
        <taxon>Craniata</taxon>
        <taxon>Vertebrata</taxon>
        <taxon>Euteleostomi</taxon>
        <taxon>Actinopterygii</taxon>
        <taxon>Neopterygii</taxon>
        <taxon>Teleostei</taxon>
        <taxon>Notacanthiformes</taxon>
        <taxon>Halosauridae</taxon>
        <taxon>Aldrovandia</taxon>
    </lineage>
</organism>
<name>A0AAD7WRC4_9TELE</name>
<dbReference type="AlphaFoldDB" id="A0AAD7WRC4"/>
<gene>
    <name evidence="2" type="ORF">AAFF_G00301600</name>
</gene>
<dbReference type="Proteomes" id="UP001221898">
    <property type="component" value="Unassembled WGS sequence"/>
</dbReference>
<comment type="caution">
    <text evidence="2">The sequence shown here is derived from an EMBL/GenBank/DDBJ whole genome shotgun (WGS) entry which is preliminary data.</text>
</comment>
<proteinExistence type="predicted"/>
<feature type="compositionally biased region" description="Basic residues" evidence="1">
    <location>
        <begin position="10"/>
        <end position="21"/>
    </location>
</feature>
<sequence>MTIAPPRNYLKPHHSTGKKKSLGPPLGVDEPHAECLFSIGSQDLRKEEGCGQKAFKGVGSFTQAAIANGSVSAATVLRQMAMSHLRPGAWFNMGRPYSMLFTSSLGRNHEGSG</sequence>
<reference evidence="2" key="1">
    <citation type="journal article" date="2023" name="Science">
        <title>Genome structures resolve the early diversification of teleost fishes.</title>
        <authorList>
            <person name="Parey E."/>
            <person name="Louis A."/>
            <person name="Montfort J."/>
            <person name="Bouchez O."/>
            <person name="Roques C."/>
            <person name="Iampietro C."/>
            <person name="Lluch J."/>
            <person name="Castinel A."/>
            <person name="Donnadieu C."/>
            <person name="Desvignes T."/>
            <person name="Floi Bucao C."/>
            <person name="Jouanno E."/>
            <person name="Wen M."/>
            <person name="Mejri S."/>
            <person name="Dirks R."/>
            <person name="Jansen H."/>
            <person name="Henkel C."/>
            <person name="Chen W.J."/>
            <person name="Zahm M."/>
            <person name="Cabau C."/>
            <person name="Klopp C."/>
            <person name="Thompson A.W."/>
            <person name="Robinson-Rechavi M."/>
            <person name="Braasch I."/>
            <person name="Lecointre G."/>
            <person name="Bobe J."/>
            <person name="Postlethwait J.H."/>
            <person name="Berthelot C."/>
            <person name="Roest Crollius H."/>
            <person name="Guiguen Y."/>
        </authorList>
    </citation>
    <scope>NUCLEOTIDE SEQUENCE</scope>
    <source>
        <strain evidence="2">NC1722</strain>
    </source>
</reference>
<dbReference type="EMBL" id="JAINUG010000043">
    <property type="protein sequence ID" value="KAJ8406586.1"/>
    <property type="molecule type" value="Genomic_DNA"/>
</dbReference>
<keyword evidence="3" id="KW-1185">Reference proteome</keyword>
<evidence type="ECO:0000256" key="1">
    <source>
        <dbReference type="SAM" id="MobiDB-lite"/>
    </source>
</evidence>
<evidence type="ECO:0000313" key="3">
    <source>
        <dbReference type="Proteomes" id="UP001221898"/>
    </source>
</evidence>
<accession>A0AAD7WRC4</accession>
<protein>
    <submittedName>
        <fullName evidence="2">Uncharacterized protein</fullName>
    </submittedName>
</protein>
<feature type="region of interest" description="Disordered" evidence="1">
    <location>
        <begin position="1"/>
        <end position="27"/>
    </location>
</feature>